<gene>
    <name evidence="2" type="ORF">ArsFIN_47590</name>
</gene>
<reference evidence="2 3" key="1">
    <citation type="submission" date="2019-03" db="EMBL/GenBank/DDBJ databases">
        <title>Long-read sequencing reveals hyperdense prophage content in a complex bacterial symbiont genome.</title>
        <authorList>
            <person name="Frost C.L."/>
            <person name="Siozios S."/>
            <person name="Nadal-Jimenez P."/>
            <person name="Brockhurst M.A."/>
            <person name="King K.C."/>
            <person name="Darby A.C."/>
            <person name="Hurst G.D.D."/>
        </authorList>
    </citation>
    <scope>NUCLEOTIDE SEQUENCE [LARGE SCALE GENOMIC DNA]</scope>
    <source>
        <strain evidence="2 3">FIN</strain>
        <plasmid evidence="3">parsfin5</plasmid>
    </source>
</reference>
<evidence type="ECO:0000313" key="2">
    <source>
        <dbReference type="EMBL" id="QBY46148.1"/>
    </source>
</evidence>
<dbReference type="KEGG" id="ans:ArsFIN_47590"/>
<evidence type="ECO:0000313" key="3">
    <source>
        <dbReference type="Proteomes" id="UP000295134"/>
    </source>
</evidence>
<protein>
    <submittedName>
        <fullName evidence="2">Uncharacterized protein</fullName>
    </submittedName>
</protein>
<accession>A0A4P7L8C7</accession>
<feature type="transmembrane region" description="Helical" evidence="1">
    <location>
        <begin position="29"/>
        <end position="54"/>
    </location>
</feature>
<organism evidence="2 3">
    <name type="scientific">Arsenophonus nasoniae</name>
    <name type="common">son-killer infecting Nasonia vitripennis</name>
    <dbReference type="NCBI Taxonomy" id="638"/>
    <lineage>
        <taxon>Bacteria</taxon>
        <taxon>Pseudomonadati</taxon>
        <taxon>Pseudomonadota</taxon>
        <taxon>Gammaproteobacteria</taxon>
        <taxon>Enterobacterales</taxon>
        <taxon>Morganellaceae</taxon>
        <taxon>Arsenophonus</taxon>
    </lineage>
</organism>
<feature type="transmembrane region" description="Helical" evidence="1">
    <location>
        <begin position="60"/>
        <end position="79"/>
    </location>
</feature>
<keyword evidence="1" id="KW-0812">Transmembrane</keyword>
<dbReference type="EMBL" id="CP038617">
    <property type="protein sequence ID" value="QBY46148.1"/>
    <property type="molecule type" value="Genomic_DNA"/>
</dbReference>
<proteinExistence type="predicted"/>
<sequence length="144" mass="15748">MSLPIPTFSGFGDSRLKTLGKKVTNTSTAALSLAACLATFSSLLIGFGGFYFTFVGLGTFSAFCFFSALGVTKALLFGFKVGLTTYSSVEIFEPRLPLIIRIGRFCSVIEYFCTSKFIYLTKYTINITPISLYQAFALNLKTNI</sequence>
<keyword evidence="1" id="KW-0472">Membrane</keyword>
<name>A0A4P7L8C7_9GAMM</name>
<dbReference type="AlphaFoldDB" id="A0A4P7L8C7"/>
<keyword evidence="1" id="KW-1133">Transmembrane helix</keyword>
<evidence type="ECO:0000256" key="1">
    <source>
        <dbReference type="SAM" id="Phobius"/>
    </source>
</evidence>
<dbReference type="Proteomes" id="UP000295134">
    <property type="component" value="Plasmid pArsFIN5"/>
</dbReference>
<geneLocation type="plasmid" evidence="3">
    <name>parsfin5</name>
</geneLocation>
<keyword evidence="2" id="KW-0614">Plasmid</keyword>